<evidence type="ECO:0000313" key="3">
    <source>
        <dbReference type="EMBL" id="NEG54770.1"/>
    </source>
</evidence>
<feature type="compositionally biased region" description="Polar residues" evidence="1">
    <location>
        <begin position="24"/>
        <end position="45"/>
    </location>
</feature>
<feature type="region of interest" description="Disordered" evidence="1">
    <location>
        <begin position="24"/>
        <end position="56"/>
    </location>
</feature>
<dbReference type="EMBL" id="WHZV01000001">
    <property type="protein sequence ID" value="NEG54770.1"/>
    <property type="molecule type" value="Genomic_DNA"/>
</dbReference>
<dbReference type="PROSITE" id="PS51257">
    <property type="entry name" value="PROKAR_LIPOPROTEIN"/>
    <property type="match status" value="1"/>
</dbReference>
<protein>
    <recommendedName>
        <fullName evidence="5">Lipoprotein</fullName>
    </recommendedName>
</protein>
<name>A0A6L9SQH8_9BIFI</name>
<feature type="signal peptide" evidence="2">
    <location>
        <begin position="1"/>
        <end position="19"/>
    </location>
</feature>
<evidence type="ECO:0000256" key="1">
    <source>
        <dbReference type="SAM" id="MobiDB-lite"/>
    </source>
</evidence>
<keyword evidence="4" id="KW-1185">Reference proteome</keyword>
<proteinExistence type="predicted"/>
<feature type="chain" id="PRO_5027119694" description="Lipoprotein" evidence="2">
    <location>
        <begin position="20"/>
        <end position="187"/>
    </location>
</feature>
<dbReference type="Proteomes" id="UP000483293">
    <property type="component" value="Unassembled WGS sequence"/>
</dbReference>
<organism evidence="3 4">
    <name type="scientific">Bifidobacterium platyrrhinorum</name>
    <dbReference type="NCBI Taxonomy" id="2661628"/>
    <lineage>
        <taxon>Bacteria</taxon>
        <taxon>Bacillati</taxon>
        <taxon>Actinomycetota</taxon>
        <taxon>Actinomycetes</taxon>
        <taxon>Bifidobacteriales</taxon>
        <taxon>Bifidobacteriaceae</taxon>
        <taxon>Bifidobacterium</taxon>
    </lineage>
</organism>
<keyword evidence="2" id="KW-0732">Signal</keyword>
<reference evidence="3 4" key="1">
    <citation type="submission" date="2019-10" db="EMBL/GenBank/DDBJ databases">
        <title>Bifidobacterium from non-human primates.</title>
        <authorList>
            <person name="Modesto M."/>
        </authorList>
    </citation>
    <scope>NUCLEOTIDE SEQUENCE [LARGE SCALE GENOMIC DNA]</scope>
    <source>
        <strain evidence="3 4">SMA15</strain>
    </source>
</reference>
<accession>A0A6L9SQH8</accession>
<comment type="caution">
    <text evidence="3">The sequence shown here is derived from an EMBL/GenBank/DDBJ whole genome shotgun (WGS) entry which is preliminary data.</text>
</comment>
<dbReference type="RefSeq" id="WP_163196438.1">
    <property type="nucleotide sequence ID" value="NZ_WHZV01000001.1"/>
</dbReference>
<evidence type="ECO:0000256" key="2">
    <source>
        <dbReference type="SAM" id="SignalP"/>
    </source>
</evidence>
<evidence type="ECO:0008006" key="5">
    <source>
        <dbReference type="Google" id="ProtNLM"/>
    </source>
</evidence>
<evidence type="ECO:0000313" key="4">
    <source>
        <dbReference type="Proteomes" id="UP000483293"/>
    </source>
</evidence>
<sequence length="187" mass="19689">MRKKAAAVALSVMAVLSLAACGSTETKTDSSPKASQTDSSSSTEAQPLASGLSGSCTGDSDHLQSVTLSTTGQYLSVEIPNPLMDANESVMYSIMFTDSETGYMTQAGFKNVFSTNEYSRFVFDMNTSEQKNYPGTFASDFTAEKFSTNLPDPAIKGGKGTKWTATLTVDGEDVATCPSDGSEATLE</sequence>
<gene>
    <name evidence="3" type="ORF">GFD21_03055</name>
</gene>
<dbReference type="AlphaFoldDB" id="A0A6L9SQH8"/>